<organism evidence="1 2">
    <name type="scientific">Clupea harengus</name>
    <name type="common">Atlantic herring</name>
    <dbReference type="NCBI Taxonomy" id="7950"/>
    <lineage>
        <taxon>Eukaryota</taxon>
        <taxon>Metazoa</taxon>
        <taxon>Chordata</taxon>
        <taxon>Craniata</taxon>
        <taxon>Vertebrata</taxon>
        <taxon>Euteleostomi</taxon>
        <taxon>Actinopterygii</taxon>
        <taxon>Neopterygii</taxon>
        <taxon>Teleostei</taxon>
        <taxon>Clupei</taxon>
        <taxon>Clupeiformes</taxon>
        <taxon>Clupeoidei</taxon>
        <taxon>Clupeidae</taxon>
        <taxon>Clupea</taxon>
    </lineage>
</organism>
<keyword evidence="1" id="KW-1185">Reference proteome</keyword>
<accession>A0A8M1K7C1</accession>
<dbReference type="Proteomes" id="UP000515152">
    <property type="component" value="Chromosome 25"/>
</dbReference>
<proteinExistence type="predicted"/>
<dbReference type="AlphaFoldDB" id="A0A8M1K7C1"/>
<sequence length="183" mass="20541">MLVVEYNKHLTPLTEAQITDISLTVPRSEIASIDCHKIRELRDLDERTPEFVDHVSSVPGLQKIQLVIACLTGSWADTLCSLIQACPTLVNITRRCGKDSDHCAAPEDWERSCNHRVQLQSRGLEEFTHTLLEGLTHTPLEEGGAEEGDKEVEERRSLLYPQQGGKDCLCRCGKDCPFRCVLL</sequence>
<dbReference type="GeneID" id="116219469"/>
<reference evidence="2" key="1">
    <citation type="submission" date="2025-08" db="UniProtKB">
        <authorList>
            <consortium name="RefSeq"/>
        </authorList>
    </citation>
    <scope>IDENTIFICATION</scope>
</reference>
<dbReference type="RefSeq" id="XP_042559707.1">
    <property type="nucleotide sequence ID" value="XM_042703773.1"/>
</dbReference>
<gene>
    <name evidence="2" type="primary">LOC116219469</name>
</gene>
<evidence type="ECO:0000313" key="1">
    <source>
        <dbReference type="Proteomes" id="UP000515152"/>
    </source>
</evidence>
<protein>
    <submittedName>
        <fullName evidence="2">Uncharacterized protein LOC116219469 isoform X2</fullName>
    </submittedName>
</protein>
<evidence type="ECO:0000313" key="2">
    <source>
        <dbReference type="RefSeq" id="XP_042559707.1"/>
    </source>
</evidence>
<name>A0A8M1K7C1_CLUHA</name>